<dbReference type="Pfam" id="PF05656">
    <property type="entry name" value="DUF805"/>
    <property type="match status" value="1"/>
</dbReference>
<accession>A0A6N6ME83</accession>
<feature type="transmembrane region" description="Helical" evidence="1">
    <location>
        <begin position="23"/>
        <end position="46"/>
    </location>
</feature>
<evidence type="ECO:0000256" key="1">
    <source>
        <dbReference type="SAM" id="Phobius"/>
    </source>
</evidence>
<dbReference type="PANTHER" id="PTHR34980">
    <property type="entry name" value="INNER MEMBRANE PROTEIN-RELATED-RELATED"/>
    <property type="match status" value="1"/>
</dbReference>
<comment type="caution">
    <text evidence="2">The sequence shown here is derived from an EMBL/GenBank/DDBJ whole genome shotgun (WGS) entry which is preliminary data.</text>
</comment>
<evidence type="ECO:0000313" key="3">
    <source>
        <dbReference type="Proteomes" id="UP000441333"/>
    </source>
</evidence>
<dbReference type="GO" id="GO:0005886">
    <property type="term" value="C:plasma membrane"/>
    <property type="evidence" value="ECO:0007669"/>
    <property type="project" value="TreeGrafter"/>
</dbReference>
<evidence type="ECO:0000313" key="2">
    <source>
        <dbReference type="EMBL" id="KAB1069070.1"/>
    </source>
</evidence>
<name>A0A6N6ME83_9FLAO</name>
<dbReference type="AlphaFoldDB" id="A0A6N6ME83"/>
<feature type="transmembrane region" description="Helical" evidence="1">
    <location>
        <begin position="52"/>
        <end position="71"/>
    </location>
</feature>
<gene>
    <name evidence="2" type="ORF">F6U93_04760</name>
</gene>
<sequence length="136" mass="15526">MNWYLKVLNQYADFNGRARRKEYWMFTLFHLIITYGGLAILGILAYAIDSPFVIFLVYIYLLATIVPSLALNVRRLHDVNKSGWFILIGLIPFVGPIWLFVLSVTEGDRGSNQYGSDPKALNEEEINDIGKPQLEA</sequence>
<dbReference type="Proteomes" id="UP000441333">
    <property type="component" value="Unassembled WGS sequence"/>
</dbReference>
<keyword evidence="1" id="KW-1133">Transmembrane helix</keyword>
<proteinExistence type="predicted"/>
<organism evidence="2 3">
    <name type="scientific">Pseudotamlana haliotis</name>
    <dbReference type="NCBI Taxonomy" id="2614804"/>
    <lineage>
        <taxon>Bacteria</taxon>
        <taxon>Pseudomonadati</taxon>
        <taxon>Bacteroidota</taxon>
        <taxon>Flavobacteriia</taxon>
        <taxon>Flavobacteriales</taxon>
        <taxon>Flavobacteriaceae</taxon>
        <taxon>Pseudotamlana</taxon>
    </lineage>
</organism>
<keyword evidence="1" id="KW-0812">Transmembrane</keyword>
<dbReference type="EMBL" id="WAAT01000028">
    <property type="protein sequence ID" value="KAB1069070.1"/>
    <property type="molecule type" value="Genomic_DNA"/>
</dbReference>
<dbReference type="RefSeq" id="WP_150937357.1">
    <property type="nucleotide sequence ID" value="NZ_WAAT01000028.1"/>
</dbReference>
<keyword evidence="3" id="KW-1185">Reference proteome</keyword>
<reference evidence="2 3" key="1">
    <citation type="submission" date="2019-09" db="EMBL/GenBank/DDBJ databases">
        <authorList>
            <person name="Cao W.R."/>
        </authorList>
    </citation>
    <scope>NUCLEOTIDE SEQUENCE [LARGE SCALE GENOMIC DNA]</scope>
    <source>
        <strain evidence="2 3">B1N29</strain>
    </source>
</reference>
<dbReference type="InterPro" id="IPR008523">
    <property type="entry name" value="DUF805"/>
</dbReference>
<dbReference type="PANTHER" id="PTHR34980:SF2">
    <property type="entry name" value="INNER MEMBRANE PROTEIN YHAH-RELATED"/>
    <property type="match status" value="1"/>
</dbReference>
<keyword evidence="1" id="KW-0472">Membrane</keyword>
<protein>
    <submittedName>
        <fullName evidence="2">DUF805 domain-containing protein</fullName>
    </submittedName>
</protein>
<feature type="transmembrane region" description="Helical" evidence="1">
    <location>
        <begin position="83"/>
        <end position="104"/>
    </location>
</feature>